<sequence length="255" mass="29052">MIIGDETSKINCKCQEGLGNNGKVKSLDLEPGFALRVHRAEILTDIEGKKHLFISIGKYGCHIVYWNPFASDPENTAKVSSKTWTKNVDKDYEMLEKSIGILSYHIVEECFKGAKSLSGLECVSDFDGIQTRKRGEEFHSKIFYEIDPDHQPTVEFYAKCICMESKHIYIRKPTPQASMQCSYCKRDLNSDLMKTIHIKMKSSPSIHLYFVIQTEVIPTNVLICPSRACLIAKSSHLNANYYEVYIEHVALRSLD</sequence>
<dbReference type="EMBL" id="CANHGI010000002">
    <property type="protein sequence ID" value="CAI5441470.1"/>
    <property type="molecule type" value="Genomic_DNA"/>
</dbReference>
<reference evidence="1" key="1">
    <citation type="submission" date="2022-11" db="EMBL/GenBank/DDBJ databases">
        <authorList>
            <person name="Kikuchi T."/>
        </authorList>
    </citation>
    <scope>NUCLEOTIDE SEQUENCE</scope>
    <source>
        <strain evidence="1">PS1010</strain>
    </source>
</reference>
<dbReference type="AlphaFoldDB" id="A0A9P1IAF6"/>
<organism evidence="1 2">
    <name type="scientific">Caenorhabditis angaria</name>
    <dbReference type="NCBI Taxonomy" id="860376"/>
    <lineage>
        <taxon>Eukaryota</taxon>
        <taxon>Metazoa</taxon>
        <taxon>Ecdysozoa</taxon>
        <taxon>Nematoda</taxon>
        <taxon>Chromadorea</taxon>
        <taxon>Rhabditida</taxon>
        <taxon>Rhabditina</taxon>
        <taxon>Rhabditomorpha</taxon>
        <taxon>Rhabditoidea</taxon>
        <taxon>Rhabditidae</taxon>
        <taxon>Peloderinae</taxon>
        <taxon>Caenorhabditis</taxon>
    </lineage>
</organism>
<evidence type="ECO:0000313" key="1">
    <source>
        <dbReference type="EMBL" id="CAI5441470.1"/>
    </source>
</evidence>
<evidence type="ECO:0000313" key="2">
    <source>
        <dbReference type="Proteomes" id="UP001152747"/>
    </source>
</evidence>
<dbReference type="Proteomes" id="UP001152747">
    <property type="component" value="Unassembled WGS sequence"/>
</dbReference>
<accession>A0A9P1IAF6</accession>
<comment type="caution">
    <text evidence="1">The sequence shown here is derived from an EMBL/GenBank/DDBJ whole genome shotgun (WGS) entry which is preliminary data.</text>
</comment>
<name>A0A9P1IAF6_9PELO</name>
<gene>
    <name evidence="1" type="ORF">CAMP_LOCUS4107</name>
</gene>
<protein>
    <submittedName>
        <fullName evidence="1">Uncharacterized protein</fullName>
    </submittedName>
</protein>
<proteinExistence type="predicted"/>
<keyword evidence="2" id="KW-1185">Reference proteome</keyword>